<reference evidence="2 3" key="2">
    <citation type="journal article" date="2012" name="PLoS Pathog.">
        <title>Diverse lifestyles and strategies of plant pathogenesis encoded in the genomes of eighteen Dothideomycetes fungi.</title>
        <authorList>
            <person name="Ohm R.A."/>
            <person name="Feau N."/>
            <person name="Henrissat B."/>
            <person name="Schoch C.L."/>
            <person name="Horwitz B.A."/>
            <person name="Barry K.W."/>
            <person name="Condon B.J."/>
            <person name="Copeland A.C."/>
            <person name="Dhillon B."/>
            <person name="Glaser F."/>
            <person name="Hesse C.N."/>
            <person name="Kosti I."/>
            <person name="LaButti K."/>
            <person name="Lindquist E.A."/>
            <person name="Lucas S."/>
            <person name="Salamov A.A."/>
            <person name="Bradshaw R.E."/>
            <person name="Ciuffetti L."/>
            <person name="Hamelin R.C."/>
            <person name="Kema G.H.J."/>
            <person name="Lawrence C."/>
            <person name="Scott J.A."/>
            <person name="Spatafora J.W."/>
            <person name="Turgeon B.G."/>
            <person name="de Wit P.J.G.M."/>
            <person name="Zhong S."/>
            <person name="Goodwin S.B."/>
            <person name="Grigoriev I.V."/>
        </authorList>
    </citation>
    <scope>NUCLEOTIDE SEQUENCE [LARGE SCALE GENOMIC DNA]</scope>
    <source>
        <strain evidence="3">NZE10 / CBS 128990</strain>
    </source>
</reference>
<dbReference type="HOGENOM" id="CLU_2026671_0_0_1"/>
<protein>
    <submittedName>
        <fullName evidence="2">Uncharacterized protein</fullName>
    </submittedName>
</protein>
<gene>
    <name evidence="2" type="ORF">DOTSEDRAFT_68775</name>
</gene>
<name>N1Q2P9_DOTSN</name>
<reference evidence="3" key="1">
    <citation type="journal article" date="2012" name="PLoS Genet.">
        <title>The genomes of the fungal plant pathogens Cladosporium fulvum and Dothistroma septosporum reveal adaptation to different hosts and lifestyles but also signatures of common ancestry.</title>
        <authorList>
            <person name="de Wit P.J.G.M."/>
            <person name="van der Burgt A."/>
            <person name="Oekmen B."/>
            <person name="Stergiopoulos I."/>
            <person name="Abd-Elsalam K.A."/>
            <person name="Aerts A.L."/>
            <person name="Bahkali A.H."/>
            <person name="Beenen H.G."/>
            <person name="Chettri P."/>
            <person name="Cox M.P."/>
            <person name="Datema E."/>
            <person name="de Vries R.P."/>
            <person name="Dhillon B."/>
            <person name="Ganley A.R."/>
            <person name="Griffiths S.A."/>
            <person name="Guo Y."/>
            <person name="Hamelin R.C."/>
            <person name="Henrissat B."/>
            <person name="Kabir M.S."/>
            <person name="Jashni M.K."/>
            <person name="Kema G."/>
            <person name="Klaubauf S."/>
            <person name="Lapidus A."/>
            <person name="Levasseur A."/>
            <person name="Lindquist E."/>
            <person name="Mehrabi R."/>
            <person name="Ohm R.A."/>
            <person name="Owen T.J."/>
            <person name="Salamov A."/>
            <person name="Schwelm A."/>
            <person name="Schijlen E."/>
            <person name="Sun H."/>
            <person name="van den Burg H.A."/>
            <person name="van Ham R.C.H.J."/>
            <person name="Zhang S."/>
            <person name="Goodwin S.B."/>
            <person name="Grigoriev I.V."/>
            <person name="Collemare J."/>
            <person name="Bradshaw R.E."/>
        </authorList>
    </citation>
    <scope>NUCLEOTIDE SEQUENCE [LARGE SCALE GENOMIC DNA]</scope>
    <source>
        <strain evidence="3">NZE10 / CBS 128990</strain>
    </source>
</reference>
<proteinExistence type="predicted"/>
<dbReference type="Proteomes" id="UP000016933">
    <property type="component" value="Unassembled WGS sequence"/>
</dbReference>
<evidence type="ECO:0000313" key="3">
    <source>
        <dbReference type="Proteomes" id="UP000016933"/>
    </source>
</evidence>
<keyword evidence="3" id="KW-1185">Reference proteome</keyword>
<dbReference type="AlphaFoldDB" id="N1Q2P9"/>
<accession>N1Q2P9</accession>
<evidence type="ECO:0000313" key="2">
    <source>
        <dbReference type="EMBL" id="EME50026.1"/>
    </source>
</evidence>
<feature type="region of interest" description="Disordered" evidence="1">
    <location>
        <begin position="101"/>
        <end position="122"/>
    </location>
</feature>
<evidence type="ECO:0000256" key="1">
    <source>
        <dbReference type="SAM" id="MobiDB-lite"/>
    </source>
</evidence>
<organism evidence="2 3">
    <name type="scientific">Dothistroma septosporum (strain NZE10 / CBS 128990)</name>
    <name type="common">Red band needle blight fungus</name>
    <name type="synonym">Mycosphaerella pini</name>
    <dbReference type="NCBI Taxonomy" id="675120"/>
    <lineage>
        <taxon>Eukaryota</taxon>
        <taxon>Fungi</taxon>
        <taxon>Dikarya</taxon>
        <taxon>Ascomycota</taxon>
        <taxon>Pezizomycotina</taxon>
        <taxon>Dothideomycetes</taxon>
        <taxon>Dothideomycetidae</taxon>
        <taxon>Mycosphaerellales</taxon>
        <taxon>Mycosphaerellaceae</taxon>
        <taxon>Dothistroma</taxon>
    </lineage>
</organism>
<sequence>MRCEPLKTRLCHTRSTVVNSSGSVCWADRVPCWYTYRSELQRKSHVVSAMINGTRASRTMAKRRDHPSFLPTVARVERALGSGPFGKGLAVFHGEASDMSGLSNAAMTHDSNRASARHGCRS</sequence>
<dbReference type="EMBL" id="KB446535">
    <property type="protein sequence ID" value="EME50026.1"/>
    <property type="molecule type" value="Genomic_DNA"/>
</dbReference>